<evidence type="ECO:0000313" key="2">
    <source>
        <dbReference type="EMBL" id="KAK0515778.1"/>
    </source>
</evidence>
<keyword evidence="3" id="KW-1185">Reference proteome</keyword>
<proteinExistence type="predicted"/>
<comment type="caution">
    <text evidence="2">The sequence shown here is derived from an EMBL/GenBank/DDBJ whole genome shotgun (WGS) entry which is preliminary data.</text>
</comment>
<sequence length="394" mass="44440">MSAAYISSLIEKTNPEPYEQIIVLCQKMINEAFNNMWMLADDDSPLSHFNYKNRAGEYIDTDLGPPKVQLVVTTEDPQLYYLLAMSKGSLKIYTTDNPDDPTDIEWAIDGWIFAFSVKIGRKAISKDSPEYAKFKERAGLSESNFSLAQLFIDASSTTKWDENLSTFGNKQRDWDSLGADARSTFVTFIQKWLNLMKAKNENILGYSATPDSSEFNEYAPSFPPTSIDYKNYPWLNPSASNPVRQDNIDQNAISYLMVGSFQTPPSPVGLPYSGTFVEENCLYCMNSKIFWGSWLLKQLAEVIKMMELVPDTPEVFYNADDPDFPWVVGIRLHVGNSDGTDSDYVFQQSGSDPASWSWSGDQKDSENIAYGGGDQERVHETGRSCILFEQDQST</sequence>
<gene>
    <name evidence="2" type="ORF">JMJ35_001812</name>
</gene>
<feature type="region of interest" description="Disordered" evidence="1">
    <location>
        <begin position="351"/>
        <end position="376"/>
    </location>
</feature>
<protein>
    <submittedName>
        <fullName evidence="2">Uncharacterized protein</fullName>
    </submittedName>
</protein>
<accession>A0AA39R6J0</accession>
<dbReference type="Proteomes" id="UP001166286">
    <property type="component" value="Unassembled WGS sequence"/>
</dbReference>
<evidence type="ECO:0000256" key="1">
    <source>
        <dbReference type="SAM" id="MobiDB-lite"/>
    </source>
</evidence>
<organism evidence="2 3">
    <name type="scientific">Cladonia borealis</name>
    <dbReference type="NCBI Taxonomy" id="184061"/>
    <lineage>
        <taxon>Eukaryota</taxon>
        <taxon>Fungi</taxon>
        <taxon>Dikarya</taxon>
        <taxon>Ascomycota</taxon>
        <taxon>Pezizomycotina</taxon>
        <taxon>Lecanoromycetes</taxon>
        <taxon>OSLEUM clade</taxon>
        <taxon>Lecanoromycetidae</taxon>
        <taxon>Lecanorales</taxon>
        <taxon>Lecanorineae</taxon>
        <taxon>Cladoniaceae</taxon>
        <taxon>Cladonia</taxon>
    </lineage>
</organism>
<evidence type="ECO:0000313" key="3">
    <source>
        <dbReference type="Proteomes" id="UP001166286"/>
    </source>
</evidence>
<dbReference type="AlphaFoldDB" id="A0AA39R6J0"/>
<name>A0AA39R6J0_9LECA</name>
<dbReference type="EMBL" id="JAFEKC020000003">
    <property type="protein sequence ID" value="KAK0515778.1"/>
    <property type="molecule type" value="Genomic_DNA"/>
</dbReference>
<reference evidence="2" key="1">
    <citation type="submission" date="2023-03" db="EMBL/GenBank/DDBJ databases">
        <title>Complete genome of Cladonia borealis.</title>
        <authorList>
            <person name="Park H."/>
        </authorList>
    </citation>
    <scope>NUCLEOTIDE SEQUENCE</scope>
    <source>
        <strain evidence="2">ANT050790</strain>
    </source>
</reference>
<feature type="compositionally biased region" description="Polar residues" evidence="1">
    <location>
        <begin position="351"/>
        <end position="360"/>
    </location>
</feature>